<gene>
    <name evidence="1" type="ORF">GN244_ATG05876</name>
    <name evidence="2" type="ORF">GN958_ATG15136</name>
</gene>
<keyword evidence="3" id="KW-1185">Reference proteome</keyword>
<evidence type="ECO:0000313" key="1">
    <source>
        <dbReference type="EMBL" id="KAF4041840.1"/>
    </source>
</evidence>
<dbReference type="Proteomes" id="UP000602510">
    <property type="component" value="Unassembled WGS sequence"/>
</dbReference>
<reference evidence="1" key="1">
    <citation type="submission" date="2020-04" db="EMBL/GenBank/DDBJ databases">
        <title>Hybrid Assembly of Korean Phytophthora infestans isolates.</title>
        <authorList>
            <person name="Prokchorchik M."/>
            <person name="Lee Y."/>
            <person name="Seo J."/>
            <person name="Cho J.-H."/>
            <person name="Park Y.-E."/>
            <person name="Jang D.-C."/>
            <person name="Im J.-S."/>
            <person name="Choi J.-G."/>
            <person name="Park H.-J."/>
            <person name="Lee G.-B."/>
            <person name="Lee Y.-G."/>
            <person name="Hong S.-Y."/>
            <person name="Cho K."/>
            <person name="Sohn K.H."/>
        </authorList>
    </citation>
    <scope>NUCLEOTIDE SEQUENCE</scope>
    <source>
        <strain evidence="1">KR_1_A1</strain>
        <strain evidence="2">KR_2_A2</strain>
    </source>
</reference>
<comment type="caution">
    <text evidence="1">The sequence shown here is derived from an EMBL/GenBank/DDBJ whole genome shotgun (WGS) entry which is preliminary data.</text>
</comment>
<proteinExistence type="predicted"/>
<dbReference type="AlphaFoldDB" id="A0A833WM80"/>
<evidence type="ECO:0000313" key="3">
    <source>
        <dbReference type="Proteomes" id="UP000602510"/>
    </source>
</evidence>
<name>A0A833WM80_PHYIN</name>
<dbReference type="Proteomes" id="UP000704712">
    <property type="component" value="Unassembled WGS sequence"/>
</dbReference>
<sequence length="134" mass="14837">MSTLAQPFPVLWKDVARCGFEGVIEIQSSDLPVDARVSDLIRILNEKASASVLTPENKYRGVVSIQLYGIRVDKHKTMDSLIPRLLEGCPRLVAATRLVSRTIQDAETIDRLHVPRLLGAIYIKTLTGKTIQVG</sequence>
<accession>A0A833WM80</accession>
<dbReference type="EMBL" id="JAACNO010002079">
    <property type="protein sequence ID" value="KAF4135674.1"/>
    <property type="molecule type" value="Genomic_DNA"/>
</dbReference>
<protein>
    <submittedName>
        <fullName evidence="1">Uncharacterized protein</fullName>
    </submittedName>
</protein>
<organism evidence="1 3">
    <name type="scientific">Phytophthora infestans</name>
    <name type="common">Potato late blight agent</name>
    <name type="synonym">Botrytis infestans</name>
    <dbReference type="NCBI Taxonomy" id="4787"/>
    <lineage>
        <taxon>Eukaryota</taxon>
        <taxon>Sar</taxon>
        <taxon>Stramenopiles</taxon>
        <taxon>Oomycota</taxon>
        <taxon>Peronosporomycetes</taxon>
        <taxon>Peronosporales</taxon>
        <taxon>Peronosporaceae</taxon>
        <taxon>Phytophthora</taxon>
    </lineage>
</organism>
<evidence type="ECO:0000313" key="2">
    <source>
        <dbReference type="EMBL" id="KAF4135674.1"/>
    </source>
</evidence>
<dbReference type="EMBL" id="WSZM01000111">
    <property type="protein sequence ID" value="KAF4041840.1"/>
    <property type="molecule type" value="Genomic_DNA"/>
</dbReference>